<evidence type="ECO:0000256" key="1">
    <source>
        <dbReference type="SAM" id="MobiDB-lite"/>
    </source>
</evidence>
<gene>
    <name evidence="2" type="ORF">CesoFtcFv8_014110</name>
</gene>
<protein>
    <submittedName>
        <fullName evidence="2">Uncharacterized protein</fullName>
    </submittedName>
</protein>
<dbReference type="EMBL" id="JAULUE010002056">
    <property type="protein sequence ID" value="KAK5890605.1"/>
    <property type="molecule type" value="Genomic_DNA"/>
</dbReference>
<proteinExistence type="predicted"/>
<evidence type="ECO:0000313" key="3">
    <source>
        <dbReference type="Proteomes" id="UP001335648"/>
    </source>
</evidence>
<dbReference type="AlphaFoldDB" id="A0AAN8BSE7"/>
<feature type="region of interest" description="Disordered" evidence="1">
    <location>
        <begin position="1"/>
        <end position="47"/>
    </location>
</feature>
<name>A0AAN8BSE7_9TELE</name>
<comment type="caution">
    <text evidence="2">The sequence shown here is derived from an EMBL/GenBank/DDBJ whole genome shotgun (WGS) entry which is preliminary data.</text>
</comment>
<feature type="compositionally biased region" description="Polar residues" evidence="1">
    <location>
        <begin position="24"/>
        <end position="37"/>
    </location>
</feature>
<evidence type="ECO:0000313" key="2">
    <source>
        <dbReference type="EMBL" id="KAK5890605.1"/>
    </source>
</evidence>
<reference evidence="2 3" key="1">
    <citation type="journal article" date="2023" name="Mol. Biol. Evol.">
        <title>Genomics of Secondarily Temperate Adaptation in the Only Non-Antarctic Icefish.</title>
        <authorList>
            <person name="Rivera-Colon A.G."/>
            <person name="Rayamajhi N."/>
            <person name="Minhas B.F."/>
            <person name="Madrigal G."/>
            <person name="Bilyk K.T."/>
            <person name="Yoon V."/>
            <person name="Hune M."/>
            <person name="Gregory S."/>
            <person name="Cheng C.H.C."/>
            <person name="Catchen J.M."/>
        </authorList>
    </citation>
    <scope>NUCLEOTIDE SEQUENCE [LARGE SCALE GENOMIC DNA]</scope>
    <source>
        <strain evidence="2">JC2023a</strain>
    </source>
</reference>
<organism evidence="2 3">
    <name type="scientific">Champsocephalus esox</name>
    <name type="common">pike icefish</name>
    <dbReference type="NCBI Taxonomy" id="159716"/>
    <lineage>
        <taxon>Eukaryota</taxon>
        <taxon>Metazoa</taxon>
        <taxon>Chordata</taxon>
        <taxon>Craniata</taxon>
        <taxon>Vertebrata</taxon>
        <taxon>Euteleostomi</taxon>
        <taxon>Actinopterygii</taxon>
        <taxon>Neopterygii</taxon>
        <taxon>Teleostei</taxon>
        <taxon>Neoteleostei</taxon>
        <taxon>Acanthomorphata</taxon>
        <taxon>Eupercaria</taxon>
        <taxon>Perciformes</taxon>
        <taxon>Notothenioidei</taxon>
        <taxon>Channichthyidae</taxon>
        <taxon>Champsocephalus</taxon>
    </lineage>
</organism>
<sequence>MRSAGQGFKGTSGTRRRSADWSREGTTGTHMRSTGWSQKKAPPSRTCAVPVGDIRVTSQLALRSIQQEILTMSAWASQDSYNLSVFTNPVKVNPHSGEKISLSPRKKGFIYKAHRAESDYGGECPRKAPAQHGPHNKTKPRTPRLTESFGDYEMRSGTTPDFSSAGRA</sequence>
<accession>A0AAN8BSE7</accession>
<feature type="region of interest" description="Disordered" evidence="1">
    <location>
        <begin position="119"/>
        <end position="168"/>
    </location>
</feature>
<dbReference type="Proteomes" id="UP001335648">
    <property type="component" value="Unassembled WGS sequence"/>
</dbReference>
<keyword evidence="3" id="KW-1185">Reference proteome</keyword>